<comment type="subcellular location">
    <subcellularLocation>
        <location evidence="6">Cell membrane</location>
        <topology evidence="6">Multi-pass membrane protein</topology>
    </subcellularLocation>
    <subcellularLocation>
        <location evidence="1">Membrane</location>
        <topology evidence="1">Multi-pass membrane protein</topology>
    </subcellularLocation>
</comment>
<dbReference type="EMBL" id="JBCGBG010000002">
    <property type="protein sequence ID" value="MEL7696680.1"/>
    <property type="molecule type" value="Genomic_DNA"/>
</dbReference>
<dbReference type="InterPro" id="IPR037294">
    <property type="entry name" value="ABC_BtuC-like"/>
</dbReference>
<feature type="transmembrane region" description="Helical" evidence="7">
    <location>
        <begin position="219"/>
        <end position="239"/>
    </location>
</feature>
<reference evidence="8 9" key="1">
    <citation type="submission" date="2024-04" db="EMBL/GenBank/DDBJ databases">
        <authorList>
            <person name="Suleimanova A.D."/>
            <person name="Pudova D.S."/>
            <person name="Shagimardanova E.I."/>
            <person name="Sharipova M.R."/>
        </authorList>
    </citation>
    <scope>NUCLEOTIDE SEQUENCE [LARGE SCALE GENOMIC DNA]</scope>
    <source>
        <strain evidence="8 9">3.1</strain>
    </source>
</reference>
<dbReference type="RefSeq" id="WP_031375957.1">
    <property type="nucleotide sequence ID" value="NZ_JBCGBG010000002.1"/>
</dbReference>
<feature type="transmembrane region" description="Helical" evidence="7">
    <location>
        <begin position="169"/>
        <end position="187"/>
    </location>
</feature>
<keyword evidence="3 6" id="KW-0812">Transmembrane</keyword>
<feature type="transmembrane region" description="Helical" evidence="7">
    <location>
        <begin position="92"/>
        <end position="111"/>
    </location>
</feature>
<keyword evidence="5 7" id="KW-0472">Membrane</keyword>
<organism evidence="8 9">
    <name type="scientific">Pantoea brenneri</name>
    <dbReference type="NCBI Taxonomy" id="472694"/>
    <lineage>
        <taxon>Bacteria</taxon>
        <taxon>Pseudomonadati</taxon>
        <taxon>Pseudomonadota</taxon>
        <taxon>Gammaproteobacteria</taxon>
        <taxon>Enterobacterales</taxon>
        <taxon>Erwiniaceae</taxon>
        <taxon>Pantoea</taxon>
    </lineage>
</organism>
<keyword evidence="6" id="KW-0813">Transport</keyword>
<dbReference type="SUPFAM" id="SSF81345">
    <property type="entry name" value="ABC transporter involved in vitamin B12 uptake, BtuC"/>
    <property type="match status" value="1"/>
</dbReference>
<name>A0ABU9MLY5_9GAMM</name>
<evidence type="ECO:0000256" key="3">
    <source>
        <dbReference type="ARBA" id="ARBA00022692"/>
    </source>
</evidence>
<evidence type="ECO:0000256" key="1">
    <source>
        <dbReference type="ARBA" id="ARBA00004141"/>
    </source>
</evidence>
<keyword evidence="4 7" id="KW-1133">Transmembrane helix</keyword>
<dbReference type="PANTHER" id="PTHR30477">
    <property type="entry name" value="ABC-TRANSPORTER METAL-BINDING PROTEIN"/>
    <property type="match status" value="1"/>
</dbReference>
<evidence type="ECO:0000256" key="4">
    <source>
        <dbReference type="ARBA" id="ARBA00022989"/>
    </source>
</evidence>
<feature type="transmembrane region" description="Helical" evidence="7">
    <location>
        <begin position="12"/>
        <end position="35"/>
    </location>
</feature>
<comment type="similarity">
    <text evidence="2 6">Belongs to the ABC-3 integral membrane protein family.</text>
</comment>
<feature type="transmembrane region" description="Helical" evidence="7">
    <location>
        <begin position="193"/>
        <end position="212"/>
    </location>
</feature>
<keyword evidence="9" id="KW-1185">Reference proteome</keyword>
<accession>A0ABU9MLY5</accession>
<dbReference type="InterPro" id="IPR001626">
    <property type="entry name" value="ABC_TroCD"/>
</dbReference>
<evidence type="ECO:0000256" key="5">
    <source>
        <dbReference type="ARBA" id="ARBA00023136"/>
    </source>
</evidence>
<evidence type="ECO:0000256" key="6">
    <source>
        <dbReference type="RuleBase" id="RU003943"/>
    </source>
</evidence>
<feature type="transmembrane region" description="Helical" evidence="7">
    <location>
        <begin position="55"/>
        <end position="80"/>
    </location>
</feature>
<evidence type="ECO:0000313" key="8">
    <source>
        <dbReference type="EMBL" id="MEL7696680.1"/>
    </source>
</evidence>
<dbReference type="Gene3D" id="1.10.3470.10">
    <property type="entry name" value="ABC transporter involved in vitamin B12 uptake, BtuC"/>
    <property type="match status" value="1"/>
</dbReference>
<dbReference type="Proteomes" id="UP001468095">
    <property type="component" value="Unassembled WGS sequence"/>
</dbReference>
<protein>
    <submittedName>
        <fullName evidence="8">Metal ABC transporter permease</fullName>
    </submittedName>
</protein>
<dbReference type="Pfam" id="PF00950">
    <property type="entry name" value="ABC-3"/>
    <property type="match status" value="1"/>
</dbReference>
<dbReference type="PANTHER" id="PTHR30477:SF24">
    <property type="entry name" value="IRON TRANSPORT SYSTEM MEMBRANE PROTEIN HI_0359-RELATED"/>
    <property type="match status" value="1"/>
</dbReference>
<proteinExistence type="inferred from homology"/>
<sequence length="279" mass="29971">MWMFEPFQFAFMQSALLIALVVAIPCALLSVFLVLKGWALMGDAMSHAVFPGIVLAWVLGIPLAIGAFVAGLLCAVASGFLQDNSRIKQDTVLGIVFSGMFAVGLILYIAVKPEVHLDHILFGDMLGITRADIIQTLIIAALIVAVIALKWRDLMLFSFDPQQAQVCGLPARLMHYGLLCMVSLTIVATLKAVGIILSISLLIAPGAIAVLLTTRFSHALLIAVLVSVLVSLSGVYLSFFLDSAPAPTIVVLFALVFIVAMIVSGQKTRRLERQQRPVA</sequence>
<evidence type="ECO:0000313" key="9">
    <source>
        <dbReference type="Proteomes" id="UP001468095"/>
    </source>
</evidence>
<feature type="transmembrane region" description="Helical" evidence="7">
    <location>
        <begin position="131"/>
        <end position="149"/>
    </location>
</feature>
<dbReference type="CDD" id="cd06550">
    <property type="entry name" value="TM_ABC_iron-siderophores_like"/>
    <property type="match status" value="1"/>
</dbReference>
<evidence type="ECO:0000256" key="7">
    <source>
        <dbReference type="SAM" id="Phobius"/>
    </source>
</evidence>
<gene>
    <name evidence="8" type="ORF">AABB92_13555</name>
</gene>
<comment type="caution">
    <text evidence="8">The sequence shown here is derived from an EMBL/GenBank/DDBJ whole genome shotgun (WGS) entry which is preliminary data.</text>
</comment>
<evidence type="ECO:0000256" key="2">
    <source>
        <dbReference type="ARBA" id="ARBA00008034"/>
    </source>
</evidence>
<feature type="transmembrane region" description="Helical" evidence="7">
    <location>
        <begin position="245"/>
        <end position="263"/>
    </location>
</feature>